<evidence type="ECO:0000256" key="1">
    <source>
        <dbReference type="ARBA" id="ARBA00022729"/>
    </source>
</evidence>
<reference evidence="4 6" key="1">
    <citation type="submission" date="2017-12" db="EMBL/GenBank/DDBJ databases">
        <title>Genomic Encyclopedia of Type Strains, Phase III (KMG-III): the genomes of soil and plant-associated and newly described type strains.</title>
        <authorList>
            <person name="Whitman W."/>
        </authorList>
    </citation>
    <scope>NUCLEOTIDE SEQUENCE [LARGE SCALE GENOMIC DNA]</scope>
    <source>
        <strain evidence="4 6">IP-10</strain>
    </source>
</reference>
<protein>
    <submittedName>
        <fullName evidence="4 5">Secreted protein (Por secretion system target)</fullName>
    </submittedName>
</protein>
<dbReference type="Pfam" id="PF18962">
    <property type="entry name" value="Por_Secre_tail"/>
    <property type="match status" value="1"/>
</dbReference>
<sequence length="324" mass="34444">MKRILSLMSIMVLSPVLGQSYAPEAGVAGSTAMEPDSPLFVAWATGITVERGYVNKANPSLVVSGSNRASAGVPQNALGPANGSVVCLGDEGSAILTFELPIINGPGFDFAVFENGGPSFLELGFVEVSSDGIHFFRFPAHSQTQTATQIGTFGTPSAPYLNNLAGKYGSKGVPFDLTDIPDNELLDKNKITHIKVIDVVGSIDPLYATYDSYGNAVNDSFPTPFNSGGFDLDAVGVIHQVTLGIGDSAKKRIALYPNPASEKFYIQNLKETARITIYDLSGRIVFENNIQEAEAISVSELNSGIYIVEIATGTKKVNERLVVK</sequence>
<evidence type="ECO:0000259" key="3">
    <source>
        <dbReference type="Pfam" id="PF18962"/>
    </source>
</evidence>
<reference evidence="5 7" key="2">
    <citation type="submission" date="2018-10" db="EMBL/GenBank/DDBJ databases">
        <title>Genomic Encyclopedia of Archaeal and Bacterial Type Strains, Phase II (KMG-II): from individual species to whole genera.</title>
        <authorList>
            <person name="Goeker M."/>
        </authorList>
    </citation>
    <scope>NUCLEOTIDE SEQUENCE [LARGE SCALE GENOMIC DNA]</scope>
    <source>
        <strain evidence="5 7">DSM 21886</strain>
    </source>
</reference>
<dbReference type="Proteomes" id="UP000275027">
    <property type="component" value="Unassembled WGS sequence"/>
</dbReference>
<gene>
    <name evidence="4" type="ORF">B0G92_3212</name>
    <name evidence="5" type="ORF">CLV50_3187</name>
</gene>
<evidence type="ECO:0000313" key="4">
    <source>
        <dbReference type="EMBL" id="PKW20132.1"/>
    </source>
</evidence>
<evidence type="ECO:0000313" key="7">
    <source>
        <dbReference type="Proteomes" id="UP000275027"/>
    </source>
</evidence>
<name>A0A497TZP3_9FLAO</name>
<dbReference type="Proteomes" id="UP000233767">
    <property type="component" value="Unassembled WGS sequence"/>
</dbReference>
<feature type="signal peptide" evidence="2">
    <location>
        <begin position="1"/>
        <end position="18"/>
    </location>
</feature>
<dbReference type="AlphaFoldDB" id="A0A497TZP3"/>
<comment type="caution">
    <text evidence="5">The sequence shown here is derived from an EMBL/GenBank/DDBJ whole genome shotgun (WGS) entry which is preliminary data.</text>
</comment>
<keyword evidence="6" id="KW-1185">Reference proteome</keyword>
<evidence type="ECO:0000256" key="2">
    <source>
        <dbReference type="SAM" id="SignalP"/>
    </source>
</evidence>
<proteinExistence type="predicted"/>
<dbReference type="NCBIfam" id="TIGR04183">
    <property type="entry name" value="Por_Secre_tail"/>
    <property type="match status" value="1"/>
</dbReference>
<feature type="domain" description="Secretion system C-terminal sorting" evidence="3">
    <location>
        <begin position="255"/>
        <end position="323"/>
    </location>
</feature>
<dbReference type="EMBL" id="RCCB01000015">
    <property type="protein sequence ID" value="RLJ23372.1"/>
    <property type="molecule type" value="Genomic_DNA"/>
</dbReference>
<dbReference type="InterPro" id="IPR026444">
    <property type="entry name" value="Secre_tail"/>
</dbReference>
<accession>A0A497TZP3</accession>
<organism evidence="5 7">
    <name type="scientific">Flavobacterium lindanitolerans</name>
    <dbReference type="NCBI Taxonomy" id="428988"/>
    <lineage>
        <taxon>Bacteria</taxon>
        <taxon>Pseudomonadati</taxon>
        <taxon>Bacteroidota</taxon>
        <taxon>Flavobacteriia</taxon>
        <taxon>Flavobacteriales</taxon>
        <taxon>Flavobacteriaceae</taxon>
        <taxon>Flavobacterium</taxon>
    </lineage>
</organism>
<evidence type="ECO:0000313" key="5">
    <source>
        <dbReference type="EMBL" id="RLJ23372.1"/>
    </source>
</evidence>
<evidence type="ECO:0000313" key="6">
    <source>
        <dbReference type="Proteomes" id="UP000233767"/>
    </source>
</evidence>
<feature type="chain" id="PRO_5019732420" evidence="2">
    <location>
        <begin position="19"/>
        <end position="324"/>
    </location>
</feature>
<keyword evidence="1 2" id="KW-0732">Signal</keyword>
<dbReference type="EMBL" id="PJND01000011">
    <property type="protein sequence ID" value="PKW20132.1"/>
    <property type="molecule type" value="Genomic_DNA"/>
</dbReference>
<dbReference type="RefSeq" id="WP_101472954.1">
    <property type="nucleotide sequence ID" value="NZ_PJND01000011.1"/>
</dbReference>